<dbReference type="PANTHER" id="PTHR11439:SF483">
    <property type="entry name" value="PEPTIDE SYNTHASE GLIP-LIKE, PUTATIVE (AFU_ORTHOLOGUE AFUA_3G12920)-RELATED"/>
    <property type="match status" value="1"/>
</dbReference>
<evidence type="ECO:0000259" key="2">
    <source>
        <dbReference type="Pfam" id="PF07727"/>
    </source>
</evidence>
<evidence type="ECO:0000313" key="4">
    <source>
        <dbReference type="Proteomes" id="UP000034841"/>
    </source>
</evidence>
<dbReference type="GO" id="GO:0004519">
    <property type="term" value="F:endonuclease activity"/>
    <property type="evidence" value="ECO:0007669"/>
    <property type="project" value="UniProtKB-KW"/>
</dbReference>
<keyword evidence="3" id="KW-0540">Nuclease</keyword>
<dbReference type="AlphaFoldDB" id="A0A0F8BIX3"/>
<keyword evidence="3" id="KW-0378">Hydrolase</keyword>
<dbReference type="EMBL" id="LBBL01000600">
    <property type="protein sequence ID" value="KKF92138.1"/>
    <property type="molecule type" value="Genomic_DNA"/>
</dbReference>
<dbReference type="InterPro" id="IPR013103">
    <property type="entry name" value="RVT_2"/>
</dbReference>
<dbReference type="PANTHER" id="PTHR11439">
    <property type="entry name" value="GAG-POL-RELATED RETROTRANSPOSON"/>
    <property type="match status" value="1"/>
</dbReference>
<sequence length="636" mass="73102">MSTQNSNAPQPTERDSIALILQSLVEKLTKEEQKPILEADLNLSDNYMLRDLHKLDNINWEKWSRQTIRNLKGFDLLYVFKGLEEEEFKEAMEIEKSPRQLARDESNAIAIIRAGLTEEDKELTKNAETAKAYWTLLKSHYNKGQTHRNKYIFADLAEDMGKQWKQNNVEVQNEIETPHEQDDATSDIEMDMDTESQKEVDLASEQGQELEMTSDETPETVQDRINQRLQDLYVRGVLKRPYFHIQEEDDDPSYATKRIRAMIARMAQRDPENYDEAINHPTNALKWREAIDIEIKTLRGFNTWTEVPFKKNMKLVSTKFVFKTKPSTDDQPEKFKARLVAQGFRQDFLRHILIYVDDIAVAGSNESKINDFIAGLARTIGIKDMGELKSFLGMEITRDKANRKMWLTQTKYIEKMATDFDMAVNRSRPISAPISSWEILEPRRPEEKGADKGVYQSLIDPAERHLDAAKRVARYLRDTASLGIEFDPSRLGGMDEFLVGYSDADYANSKDRKSISGMIFMLAGGPIQWKSQKQRSVATSTTESEYVGFTPCAKEGIWIRRLPALKIANNLGASARTKHIDVQFYAIKDWIREGKIELEYVTTDKMLADGFTKPLSAQKFNNFRSEINIRPASVSA</sequence>
<keyword evidence="4" id="KW-1185">Reference proteome</keyword>
<dbReference type="EC" id="2.7.7.49" evidence="3"/>
<feature type="domain" description="Reverse transcriptase Ty1/copia-type" evidence="2">
    <location>
        <begin position="353"/>
        <end position="427"/>
    </location>
</feature>
<feature type="region of interest" description="Disordered" evidence="1">
    <location>
        <begin position="192"/>
        <end position="221"/>
    </location>
</feature>
<dbReference type="CDD" id="cd09272">
    <property type="entry name" value="RNase_HI_RT_Ty1"/>
    <property type="match status" value="1"/>
</dbReference>
<reference evidence="3 4" key="1">
    <citation type="submission" date="2015-04" db="EMBL/GenBank/DDBJ databases">
        <title>Genome sequence of Ceratocystis platani, a major pathogen of plane trees.</title>
        <authorList>
            <person name="Belbahri L."/>
        </authorList>
    </citation>
    <scope>NUCLEOTIDE SEQUENCE [LARGE SCALE GENOMIC DNA]</scope>
    <source>
        <strain evidence="3 4">CFO</strain>
    </source>
</reference>
<evidence type="ECO:0000256" key="1">
    <source>
        <dbReference type="SAM" id="MobiDB-lite"/>
    </source>
</evidence>
<dbReference type="GO" id="GO:0003964">
    <property type="term" value="F:RNA-directed DNA polymerase activity"/>
    <property type="evidence" value="ECO:0007669"/>
    <property type="project" value="UniProtKB-EC"/>
</dbReference>
<comment type="caution">
    <text evidence="3">The sequence shown here is derived from an EMBL/GenBank/DDBJ whole genome shotgun (WGS) entry which is preliminary data.</text>
</comment>
<name>A0A0F8BIX3_CERFI</name>
<gene>
    <name evidence="3" type="ORF">CFO_g5509</name>
</gene>
<organism evidence="3 4">
    <name type="scientific">Ceratocystis fimbriata f. sp. platani</name>
    <dbReference type="NCBI Taxonomy" id="88771"/>
    <lineage>
        <taxon>Eukaryota</taxon>
        <taxon>Fungi</taxon>
        <taxon>Dikarya</taxon>
        <taxon>Ascomycota</taxon>
        <taxon>Pezizomycotina</taxon>
        <taxon>Sordariomycetes</taxon>
        <taxon>Hypocreomycetidae</taxon>
        <taxon>Microascales</taxon>
        <taxon>Ceratocystidaceae</taxon>
        <taxon>Ceratocystis</taxon>
    </lineage>
</organism>
<proteinExistence type="predicted"/>
<keyword evidence="3" id="KW-0808">Transferase</keyword>
<dbReference type="Pfam" id="PF07727">
    <property type="entry name" value="RVT_2"/>
    <property type="match status" value="1"/>
</dbReference>
<evidence type="ECO:0000313" key="3">
    <source>
        <dbReference type="EMBL" id="KKF92138.1"/>
    </source>
</evidence>
<keyword evidence="3" id="KW-0255">Endonuclease</keyword>
<keyword evidence="3" id="KW-0548">Nucleotidyltransferase</keyword>
<accession>A0A0F8BIX3</accession>
<dbReference type="Proteomes" id="UP000034841">
    <property type="component" value="Unassembled WGS sequence"/>
</dbReference>
<protein>
    <submittedName>
        <fullName evidence="3">Endonuclease</fullName>
        <ecNumber evidence="3">2.7.7.49</ecNumber>
    </submittedName>
</protein>